<name>A0AAW1R1A9_9CHLO</name>
<dbReference type="PANTHER" id="PTHR23315:SF7">
    <property type="entry name" value="U-BOX DOMAIN-CONTAINING PROTEIN 4"/>
    <property type="match status" value="1"/>
</dbReference>
<keyword evidence="1" id="KW-0833">Ubl conjugation pathway</keyword>
<organism evidence="2 3">
    <name type="scientific">Elliptochloris bilobata</name>
    <dbReference type="NCBI Taxonomy" id="381761"/>
    <lineage>
        <taxon>Eukaryota</taxon>
        <taxon>Viridiplantae</taxon>
        <taxon>Chlorophyta</taxon>
        <taxon>core chlorophytes</taxon>
        <taxon>Trebouxiophyceae</taxon>
        <taxon>Trebouxiophyceae incertae sedis</taxon>
        <taxon>Elliptochloris clade</taxon>
        <taxon>Elliptochloris</taxon>
    </lineage>
</organism>
<dbReference type="PANTHER" id="PTHR23315">
    <property type="entry name" value="U BOX DOMAIN-CONTAINING"/>
    <property type="match status" value="1"/>
</dbReference>
<dbReference type="Gene3D" id="1.25.10.10">
    <property type="entry name" value="Leucine-rich Repeat Variant"/>
    <property type="match status" value="2"/>
</dbReference>
<evidence type="ECO:0000313" key="3">
    <source>
        <dbReference type="Proteomes" id="UP001445335"/>
    </source>
</evidence>
<gene>
    <name evidence="2" type="ORF">WJX81_002365</name>
</gene>
<comment type="caution">
    <text evidence="2">The sequence shown here is derived from an EMBL/GenBank/DDBJ whole genome shotgun (WGS) entry which is preliminary data.</text>
</comment>
<dbReference type="SMART" id="SM00185">
    <property type="entry name" value="ARM"/>
    <property type="match status" value="6"/>
</dbReference>
<dbReference type="AlphaFoldDB" id="A0AAW1R1A9"/>
<evidence type="ECO:0000256" key="1">
    <source>
        <dbReference type="ARBA" id="ARBA00022786"/>
    </source>
</evidence>
<sequence length="758" mass="77701">MKSAGADPQLAQRAFELAQEVIYSAGAVVRALALALAAQLDGAAEQPMRDAVCCTLGGLCVDGGRVALAEGERADGARTAVLAALEDQGALTHDGWRQLAEQPKPGPTAKQGSPSWELGSMRALRWLFKANKPDGWVAFASLVGSLARSNSTFPALLHIVQIPSASAAVARDDEHLRMLSRLLGEEGAAARHAGAAAVHAVLEADASTHWCLGEAGALEALVLLLSDRQRNREAFVIACGPAVLRELLADVPDAQRPADEAAGALDAQESEAQYCAARIVRQLALDGSDVHKEIATTFLPALVHAMKVGRARVAFASAVAVSTAVEGRPAAAETVACDDGIAPILHMLSSGGGLGKKAAAECLQALAAEHAGLRMPIVFCGALPPLVQLARTGNLQQQAAAVGALGALLAYSPGSESGIAEDVACVPGAVDTAVALLSGTPLPLRITAAVMLCNLSQAPAGPQVPQEACIGLVQLLAAAQQAAQADGQYAAAAALCNLAREAPVCKEALSAGAVLPIVSMLTAESWYCRIVAAHLLARLLVHSECSAECAMDAVPALLALIQLQHSEGMLELADEPVAHLAYERGAGEIVLRGYKFASAKLAAAAALGCLARCPQAAVQIAEDGADELAGLLISSLEAAQALGAAVLADVASALPGSWPFLRTISSKARGLVEAARMTAQRGGATAVLVRAGMCRFAITAKPSAHHRMLLQLPFGDLRRSASGAGDHGVLSTPRLMNLNTWRAARAAPAHASDIPSAA</sequence>
<dbReference type="SUPFAM" id="SSF48371">
    <property type="entry name" value="ARM repeat"/>
    <property type="match status" value="1"/>
</dbReference>
<dbReference type="InterPro" id="IPR000225">
    <property type="entry name" value="Armadillo"/>
</dbReference>
<evidence type="ECO:0000313" key="2">
    <source>
        <dbReference type="EMBL" id="KAK9827300.1"/>
    </source>
</evidence>
<reference evidence="2 3" key="1">
    <citation type="journal article" date="2024" name="Nat. Commun.">
        <title>Phylogenomics reveals the evolutionary origins of lichenization in chlorophyte algae.</title>
        <authorList>
            <person name="Puginier C."/>
            <person name="Libourel C."/>
            <person name="Otte J."/>
            <person name="Skaloud P."/>
            <person name="Haon M."/>
            <person name="Grisel S."/>
            <person name="Petersen M."/>
            <person name="Berrin J.G."/>
            <person name="Delaux P.M."/>
            <person name="Dal Grande F."/>
            <person name="Keller J."/>
        </authorList>
    </citation>
    <scope>NUCLEOTIDE SEQUENCE [LARGE SCALE GENOMIC DNA]</scope>
    <source>
        <strain evidence="2 3">SAG 245.80</strain>
    </source>
</reference>
<protein>
    <submittedName>
        <fullName evidence="2">Uncharacterized protein</fullName>
    </submittedName>
</protein>
<proteinExistence type="predicted"/>
<keyword evidence="3" id="KW-1185">Reference proteome</keyword>
<dbReference type="EMBL" id="JALJOU010000059">
    <property type="protein sequence ID" value="KAK9827300.1"/>
    <property type="molecule type" value="Genomic_DNA"/>
</dbReference>
<dbReference type="InterPro" id="IPR011989">
    <property type="entry name" value="ARM-like"/>
</dbReference>
<accession>A0AAW1R1A9</accession>
<dbReference type="Proteomes" id="UP001445335">
    <property type="component" value="Unassembled WGS sequence"/>
</dbReference>
<dbReference type="InterPro" id="IPR016024">
    <property type="entry name" value="ARM-type_fold"/>
</dbReference>